<evidence type="ECO:0000313" key="5">
    <source>
        <dbReference type="EMBL" id="MST50297.1"/>
    </source>
</evidence>
<organism evidence="5 6">
    <name type="scientific">Mobiluncus porci</name>
    <dbReference type="NCBI Taxonomy" id="2652278"/>
    <lineage>
        <taxon>Bacteria</taxon>
        <taxon>Bacillati</taxon>
        <taxon>Actinomycetota</taxon>
        <taxon>Actinomycetes</taxon>
        <taxon>Actinomycetales</taxon>
        <taxon>Actinomycetaceae</taxon>
        <taxon>Mobiluncus</taxon>
    </lineage>
</organism>
<comment type="similarity">
    <text evidence="4">Belongs to the HypA/HybF family.</text>
</comment>
<name>A0A7K0K481_9ACTO</name>
<feature type="binding site" evidence="4">
    <location>
        <position position="92"/>
    </location>
    <ligand>
        <name>Zn(2+)</name>
        <dbReference type="ChEBI" id="CHEBI:29105"/>
    </ligand>
</feature>
<dbReference type="Pfam" id="PF01155">
    <property type="entry name" value="HypA"/>
    <property type="match status" value="1"/>
</dbReference>
<dbReference type="PIRSF" id="PIRSF004761">
    <property type="entry name" value="Hydrgn_mat_HypA"/>
    <property type="match status" value="1"/>
</dbReference>
<evidence type="ECO:0000256" key="3">
    <source>
        <dbReference type="ARBA" id="ARBA00022833"/>
    </source>
</evidence>
<proteinExistence type="inferred from homology"/>
<evidence type="ECO:0000256" key="4">
    <source>
        <dbReference type="HAMAP-Rule" id="MF_00213"/>
    </source>
</evidence>
<dbReference type="GO" id="GO:0051604">
    <property type="term" value="P:protein maturation"/>
    <property type="evidence" value="ECO:0007669"/>
    <property type="project" value="InterPro"/>
</dbReference>
<dbReference type="HAMAP" id="MF_00213">
    <property type="entry name" value="HypA_HybF"/>
    <property type="match status" value="1"/>
</dbReference>
<dbReference type="PANTHER" id="PTHR34535">
    <property type="entry name" value="HYDROGENASE MATURATION FACTOR HYPA"/>
    <property type="match status" value="1"/>
</dbReference>
<feature type="binding site" evidence="4">
    <location>
        <position position="78"/>
    </location>
    <ligand>
        <name>Zn(2+)</name>
        <dbReference type="ChEBI" id="CHEBI:29105"/>
    </ligand>
</feature>
<sequence length="121" mass="12951">MHELGLLTSVVEAVERAAAEATSKVSRVENVALKVGTLSGAVPEALHGSWPLAKAGTICEDARLTLEVIPATVFCPTCNRDVEIDEFFALTCPECGTPTGNMTHGREFALDYVEWSTEDSP</sequence>
<evidence type="ECO:0000256" key="2">
    <source>
        <dbReference type="ARBA" id="ARBA00022723"/>
    </source>
</evidence>
<feature type="binding site" evidence="4">
    <location>
        <position position="2"/>
    </location>
    <ligand>
        <name>Ni(2+)</name>
        <dbReference type="ChEBI" id="CHEBI:49786"/>
    </ligand>
</feature>
<feature type="binding site" evidence="4">
    <location>
        <position position="75"/>
    </location>
    <ligand>
        <name>Zn(2+)</name>
        <dbReference type="ChEBI" id="CHEBI:29105"/>
    </ligand>
</feature>
<protein>
    <recommendedName>
        <fullName evidence="4">Hydrogenase maturation factor HypA</fullName>
    </recommendedName>
</protein>
<gene>
    <name evidence="4" type="primary">hypA</name>
    <name evidence="5" type="ORF">FYJ63_08660</name>
</gene>
<dbReference type="Proteomes" id="UP000442535">
    <property type="component" value="Unassembled WGS sequence"/>
</dbReference>
<keyword evidence="1 4" id="KW-0533">Nickel</keyword>
<evidence type="ECO:0000256" key="1">
    <source>
        <dbReference type="ARBA" id="ARBA00022596"/>
    </source>
</evidence>
<dbReference type="PANTHER" id="PTHR34535:SF3">
    <property type="entry name" value="HYDROGENASE MATURATION FACTOR HYPA"/>
    <property type="match status" value="1"/>
</dbReference>
<dbReference type="AlphaFoldDB" id="A0A7K0K481"/>
<accession>A0A7K0K481</accession>
<dbReference type="GO" id="GO:0008270">
    <property type="term" value="F:zinc ion binding"/>
    <property type="evidence" value="ECO:0007669"/>
    <property type="project" value="UniProtKB-UniRule"/>
</dbReference>
<dbReference type="InterPro" id="IPR000688">
    <property type="entry name" value="HypA/HybF"/>
</dbReference>
<dbReference type="GO" id="GO:0016151">
    <property type="term" value="F:nickel cation binding"/>
    <property type="evidence" value="ECO:0007669"/>
    <property type="project" value="UniProtKB-UniRule"/>
</dbReference>
<feature type="binding site" evidence="4">
    <location>
        <position position="95"/>
    </location>
    <ligand>
        <name>Zn(2+)</name>
        <dbReference type="ChEBI" id="CHEBI:29105"/>
    </ligand>
</feature>
<dbReference type="RefSeq" id="WP_154545802.1">
    <property type="nucleotide sequence ID" value="NZ_JAQYQY010000027.1"/>
</dbReference>
<dbReference type="EMBL" id="VUMY01000016">
    <property type="protein sequence ID" value="MST50297.1"/>
    <property type="molecule type" value="Genomic_DNA"/>
</dbReference>
<reference evidence="5 6" key="1">
    <citation type="submission" date="2019-08" db="EMBL/GenBank/DDBJ databases">
        <title>In-depth cultivation of the pig gut microbiome towards novel bacterial diversity and tailored functional studies.</title>
        <authorList>
            <person name="Wylensek D."/>
            <person name="Hitch T.C.A."/>
            <person name="Clavel T."/>
        </authorList>
    </citation>
    <scope>NUCLEOTIDE SEQUENCE [LARGE SCALE GENOMIC DNA]</scope>
    <source>
        <strain evidence="5 6">RF-GAM-744-WT-7</strain>
    </source>
</reference>
<keyword evidence="3 4" id="KW-0862">Zinc</keyword>
<dbReference type="Gene3D" id="3.30.2320.80">
    <property type="match status" value="1"/>
</dbReference>
<comment type="function">
    <text evidence="4">Involved in the maturation of [NiFe] hydrogenases. Required for nickel insertion into the metal center of the hydrogenase.</text>
</comment>
<evidence type="ECO:0000313" key="6">
    <source>
        <dbReference type="Proteomes" id="UP000442535"/>
    </source>
</evidence>
<keyword evidence="6" id="KW-1185">Reference proteome</keyword>
<keyword evidence="2 4" id="KW-0479">Metal-binding</keyword>
<comment type="caution">
    <text evidence="5">The sequence shown here is derived from an EMBL/GenBank/DDBJ whole genome shotgun (WGS) entry which is preliminary data.</text>
</comment>